<evidence type="ECO:0000256" key="2">
    <source>
        <dbReference type="ARBA" id="ARBA00023002"/>
    </source>
</evidence>
<organism evidence="4">
    <name type="scientific">Glycine max</name>
    <name type="common">Soybean</name>
    <name type="synonym">Glycine hispida</name>
    <dbReference type="NCBI Taxonomy" id="3847"/>
    <lineage>
        <taxon>Eukaryota</taxon>
        <taxon>Viridiplantae</taxon>
        <taxon>Streptophyta</taxon>
        <taxon>Embryophyta</taxon>
        <taxon>Tracheophyta</taxon>
        <taxon>Spermatophyta</taxon>
        <taxon>Magnoliopsida</taxon>
        <taxon>eudicotyledons</taxon>
        <taxon>Gunneridae</taxon>
        <taxon>Pentapetalae</taxon>
        <taxon>rosids</taxon>
        <taxon>fabids</taxon>
        <taxon>Fabales</taxon>
        <taxon>Fabaceae</taxon>
        <taxon>Papilionoideae</taxon>
        <taxon>50 kb inversion clade</taxon>
        <taxon>NPAAA clade</taxon>
        <taxon>indigoferoid/millettioid clade</taxon>
        <taxon>Phaseoleae</taxon>
        <taxon>Glycine</taxon>
        <taxon>Glycine subgen. Soja</taxon>
    </lineage>
</organism>
<protein>
    <recommendedName>
        <fullName evidence="3">NmrA-like domain-containing protein</fullName>
    </recommendedName>
</protein>
<keyword evidence="1" id="KW-0521">NADP</keyword>
<proteinExistence type="predicted"/>
<dbReference type="Proteomes" id="UP000008827">
    <property type="component" value="Chromosome 11"/>
</dbReference>
<evidence type="ECO:0000313" key="6">
    <source>
        <dbReference type="Proteomes" id="UP000008827"/>
    </source>
</evidence>
<feature type="domain" description="NmrA-like" evidence="3">
    <location>
        <begin position="6"/>
        <end position="118"/>
    </location>
</feature>
<accession>A0A0R0HWA9</accession>
<dbReference type="GO" id="GO:0009807">
    <property type="term" value="P:lignan biosynthetic process"/>
    <property type="evidence" value="ECO:0007669"/>
    <property type="project" value="UniProtKB-ARBA"/>
</dbReference>
<dbReference type="SUPFAM" id="SSF51735">
    <property type="entry name" value="NAD(P)-binding Rossmann-fold domains"/>
    <property type="match status" value="1"/>
</dbReference>
<reference evidence="4 5" key="1">
    <citation type="journal article" date="2010" name="Nature">
        <title>Genome sequence of the palaeopolyploid soybean.</title>
        <authorList>
            <person name="Schmutz J."/>
            <person name="Cannon S.B."/>
            <person name="Schlueter J."/>
            <person name="Ma J."/>
            <person name="Mitros T."/>
            <person name="Nelson W."/>
            <person name="Hyten D.L."/>
            <person name="Song Q."/>
            <person name="Thelen J.J."/>
            <person name="Cheng J."/>
            <person name="Xu D."/>
            <person name="Hellsten U."/>
            <person name="May G.D."/>
            <person name="Yu Y."/>
            <person name="Sakurai T."/>
            <person name="Umezawa T."/>
            <person name="Bhattacharyya M.K."/>
            <person name="Sandhu D."/>
            <person name="Valliyodan B."/>
            <person name="Lindquist E."/>
            <person name="Peto M."/>
            <person name="Grant D."/>
            <person name="Shu S."/>
            <person name="Goodstein D."/>
            <person name="Barry K."/>
            <person name="Futrell-Griggs M."/>
            <person name="Abernathy B."/>
            <person name="Du J."/>
            <person name="Tian Z."/>
            <person name="Zhu L."/>
            <person name="Gill N."/>
            <person name="Joshi T."/>
            <person name="Libault M."/>
            <person name="Sethuraman A."/>
            <person name="Zhang X.-C."/>
            <person name="Shinozaki K."/>
            <person name="Nguyen H.T."/>
            <person name="Wing R.A."/>
            <person name="Cregan P."/>
            <person name="Specht J."/>
            <person name="Grimwood J."/>
            <person name="Rokhsar D."/>
            <person name="Stacey G."/>
            <person name="Shoemaker R.C."/>
            <person name="Jackson S.A."/>
        </authorList>
    </citation>
    <scope>NUCLEOTIDE SEQUENCE</scope>
    <source>
        <strain evidence="5">cv. Williams 82</strain>
        <tissue evidence="4">Callus</tissue>
    </source>
</reference>
<dbReference type="PANTHER" id="PTHR10366:SF696">
    <property type="entry name" value="OS07G0601900 PROTEIN"/>
    <property type="match status" value="1"/>
</dbReference>
<dbReference type="InParanoid" id="A0A0R0HWA9"/>
<dbReference type="SMR" id="A0A0R0HWA9"/>
<dbReference type="AlphaFoldDB" id="A0A0R0HWA9"/>
<dbReference type="Gene3D" id="3.40.50.720">
    <property type="entry name" value="NAD(P)-binding Rossmann-like Domain"/>
    <property type="match status" value="1"/>
</dbReference>
<reference evidence="4" key="3">
    <citation type="submission" date="2018-07" db="EMBL/GenBank/DDBJ databases">
        <title>WGS assembly of Glycine max.</title>
        <authorList>
            <person name="Schmutz J."/>
            <person name="Cannon S."/>
            <person name="Schlueter J."/>
            <person name="Ma J."/>
            <person name="Mitros T."/>
            <person name="Nelson W."/>
            <person name="Hyten D."/>
            <person name="Song Q."/>
            <person name="Thelen J."/>
            <person name="Cheng J."/>
            <person name="Xu D."/>
            <person name="Hellsten U."/>
            <person name="May G."/>
            <person name="Yu Y."/>
            <person name="Sakurai T."/>
            <person name="Umezawa T."/>
            <person name="Bhattacharyya M."/>
            <person name="Sandhu D."/>
            <person name="Valliyodan B."/>
            <person name="Lindquist E."/>
            <person name="Peto M."/>
            <person name="Grant D."/>
            <person name="Shu S."/>
            <person name="Goodstein D."/>
            <person name="Barry K."/>
            <person name="Futrell-Griggs M."/>
            <person name="Abernathy B."/>
            <person name="Du J."/>
            <person name="Tian Z."/>
            <person name="Zhu L."/>
            <person name="Gill N."/>
            <person name="Joshi T."/>
            <person name="Libault M."/>
            <person name="Sethuraman A."/>
            <person name="Zhang X."/>
            <person name="Shinozaki K."/>
            <person name="Nguyen H."/>
            <person name="Wing R."/>
            <person name="Cregan P."/>
            <person name="Specht J."/>
            <person name="Grimwood J."/>
            <person name="Rokhsar D."/>
            <person name="Stacey G."/>
            <person name="Shoemaker R."/>
            <person name="Jackson S."/>
        </authorList>
    </citation>
    <scope>NUCLEOTIDE SEQUENCE</scope>
    <source>
        <tissue evidence="4">Callus</tissue>
    </source>
</reference>
<dbReference type="EnsemblPlants" id="KRH30756">
    <property type="protein sequence ID" value="KRH30756"/>
    <property type="gene ID" value="GLYMA_11G205000"/>
</dbReference>
<dbReference type="InterPro" id="IPR008030">
    <property type="entry name" value="NmrA-like"/>
</dbReference>
<dbReference type="PANTHER" id="PTHR10366">
    <property type="entry name" value="NAD DEPENDENT EPIMERASE/DEHYDRATASE"/>
    <property type="match status" value="1"/>
</dbReference>
<dbReference type="InterPro" id="IPR036291">
    <property type="entry name" value="NAD(P)-bd_dom_sf"/>
</dbReference>
<name>A0A0R0HWA9_SOYBN</name>
<keyword evidence="2" id="KW-0560">Oxidoreductase</keyword>
<dbReference type="STRING" id="3847.A0A0R0HWA9"/>
<dbReference type="InterPro" id="IPR050425">
    <property type="entry name" value="NAD(P)_dehydrat-like"/>
</dbReference>
<dbReference type="Gramene" id="KRH30756">
    <property type="protein sequence ID" value="KRH30756"/>
    <property type="gene ID" value="GLYMA_11G205000"/>
</dbReference>
<dbReference type="PaxDb" id="3847-GLYMA11G32112.1"/>
<dbReference type="EMBL" id="CM000844">
    <property type="protein sequence ID" value="KRH30756.1"/>
    <property type="molecule type" value="Genomic_DNA"/>
</dbReference>
<evidence type="ECO:0000313" key="4">
    <source>
        <dbReference type="EMBL" id="KRH30756.1"/>
    </source>
</evidence>
<gene>
    <name evidence="4" type="ORF">GLYMA_11G205000</name>
</gene>
<sequence length="134" mass="14391">MKEGCSKVCVTGASGCIASSLVKKLLAKGHSVHATLRDLKNESKVSLLKSLPQSEGKLVLFEADIYNPNDFDLAIEGYEFVFHQYKNTSEAAVAASKSIALSCVRAGTVKRLIYIASVVSASSLNKISVRLLLE</sequence>
<dbReference type="Pfam" id="PF05368">
    <property type="entry name" value="NmrA"/>
    <property type="match status" value="1"/>
</dbReference>
<dbReference type="GO" id="GO:0016616">
    <property type="term" value="F:oxidoreductase activity, acting on the CH-OH group of donors, NAD or NADP as acceptor"/>
    <property type="evidence" value="ECO:0000318"/>
    <property type="project" value="GO_Central"/>
</dbReference>
<keyword evidence="6" id="KW-1185">Reference proteome</keyword>
<reference evidence="5" key="2">
    <citation type="submission" date="2018-02" db="UniProtKB">
        <authorList>
            <consortium name="EnsemblPlants"/>
        </authorList>
    </citation>
    <scope>IDENTIFICATION</scope>
    <source>
        <strain evidence="5">Williams 82</strain>
    </source>
</reference>
<evidence type="ECO:0000259" key="3">
    <source>
        <dbReference type="Pfam" id="PF05368"/>
    </source>
</evidence>
<evidence type="ECO:0000256" key="1">
    <source>
        <dbReference type="ARBA" id="ARBA00022857"/>
    </source>
</evidence>
<evidence type="ECO:0000313" key="5">
    <source>
        <dbReference type="EnsemblPlants" id="KRH30756"/>
    </source>
</evidence>